<feature type="region of interest" description="Disordered" evidence="1">
    <location>
        <begin position="177"/>
        <end position="286"/>
    </location>
</feature>
<dbReference type="GO" id="GO:0031594">
    <property type="term" value="C:neuromuscular junction"/>
    <property type="evidence" value="ECO:0007669"/>
    <property type="project" value="TreeGrafter"/>
</dbReference>
<accession>A0AAF3ESG8</accession>
<feature type="region of interest" description="Disordered" evidence="1">
    <location>
        <begin position="329"/>
        <end position="576"/>
    </location>
</feature>
<name>A0AAF3ESG8_9BILA</name>
<feature type="compositionally biased region" description="Low complexity" evidence="1">
    <location>
        <begin position="428"/>
        <end position="440"/>
    </location>
</feature>
<feature type="compositionally biased region" description="Basic residues" evidence="1">
    <location>
        <begin position="144"/>
        <end position="155"/>
    </location>
</feature>
<evidence type="ECO:0000313" key="3">
    <source>
        <dbReference type="Proteomes" id="UP000887575"/>
    </source>
</evidence>
<dbReference type="GO" id="GO:0030672">
    <property type="term" value="C:synaptic vesicle membrane"/>
    <property type="evidence" value="ECO:0007669"/>
    <property type="project" value="TreeGrafter"/>
</dbReference>
<dbReference type="GO" id="GO:0016082">
    <property type="term" value="P:synaptic vesicle priming"/>
    <property type="evidence" value="ECO:0007669"/>
    <property type="project" value="TreeGrafter"/>
</dbReference>
<feature type="compositionally biased region" description="Basic and acidic residues" evidence="1">
    <location>
        <begin position="177"/>
        <end position="225"/>
    </location>
</feature>
<dbReference type="GO" id="GO:0099525">
    <property type="term" value="P:presynaptic dense core vesicle exocytosis"/>
    <property type="evidence" value="ECO:0007669"/>
    <property type="project" value="TreeGrafter"/>
</dbReference>
<dbReference type="GO" id="GO:0035249">
    <property type="term" value="P:synaptic transmission, glutamatergic"/>
    <property type="evidence" value="ECO:0007669"/>
    <property type="project" value="TreeGrafter"/>
</dbReference>
<feature type="compositionally biased region" description="Basic and acidic residues" evidence="1">
    <location>
        <begin position="544"/>
        <end position="561"/>
    </location>
</feature>
<keyword evidence="3" id="KW-1185">Reference proteome</keyword>
<dbReference type="SUPFAM" id="SSF49562">
    <property type="entry name" value="C2 domain (Calcium/lipid-binding domain, CaLB)"/>
    <property type="match status" value="1"/>
</dbReference>
<dbReference type="GO" id="GO:0042734">
    <property type="term" value="C:presynaptic membrane"/>
    <property type="evidence" value="ECO:0007669"/>
    <property type="project" value="TreeGrafter"/>
</dbReference>
<evidence type="ECO:0000313" key="4">
    <source>
        <dbReference type="WBParaSite" id="MBELARI_LOCUS1708.1"/>
    </source>
</evidence>
<dbReference type="GO" id="GO:0016081">
    <property type="term" value="P:synaptic vesicle docking"/>
    <property type="evidence" value="ECO:0007669"/>
    <property type="project" value="TreeGrafter"/>
</dbReference>
<dbReference type="Gene3D" id="2.60.40.150">
    <property type="entry name" value="C2 domain"/>
    <property type="match status" value="1"/>
</dbReference>
<protein>
    <submittedName>
        <fullName evidence="4">Uncharacterized protein</fullName>
    </submittedName>
</protein>
<dbReference type="InterPro" id="IPR027080">
    <property type="entry name" value="Unc-13"/>
</dbReference>
<dbReference type="Proteomes" id="UP000887575">
    <property type="component" value="Unassembled WGS sequence"/>
</dbReference>
<dbReference type="AlphaFoldDB" id="A0AAF3ESG8"/>
<feature type="compositionally biased region" description="Acidic residues" evidence="1">
    <location>
        <begin position="446"/>
        <end position="457"/>
    </location>
</feature>
<feature type="signal peptide" evidence="2">
    <location>
        <begin position="1"/>
        <end position="28"/>
    </location>
</feature>
<proteinExistence type="predicted"/>
<dbReference type="GO" id="GO:0005516">
    <property type="term" value="F:calmodulin binding"/>
    <property type="evidence" value="ECO:0007669"/>
    <property type="project" value="TreeGrafter"/>
</dbReference>
<dbReference type="PANTHER" id="PTHR10480">
    <property type="entry name" value="PROTEIN UNC-13 HOMOLOG"/>
    <property type="match status" value="1"/>
</dbReference>
<dbReference type="GO" id="GO:0019992">
    <property type="term" value="F:diacylglycerol binding"/>
    <property type="evidence" value="ECO:0007669"/>
    <property type="project" value="InterPro"/>
</dbReference>
<dbReference type="GO" id="GO:0098831">
    <property type="term" value="C:presynaptic active zone cytoplasmic component"/>
    <property type="evidence" value="ECO:0007669"/>
    <property type="project" value="TreeGrafter"/>
</dbReference>
<evidence type="ECO:0000256" key="1">
    <source>
        <dbReference type="SAM" id="MobiDB-lite"/>
    </source>
</evidence>
<organism evidence="3 4">
    <name type="scientific">Mesorhabditis belari</name>
    <dbReference type="NCBI Taxonomy" id="2138241"/>
    <lineage>
        <taxon>Eukaryota</taxon>
        <taxon>Metazoa</taxon>
        <taxon>Ecdysozoa</taxon>
        <taxon>Nematoda</taxon>
        <taxon>Chromadorea</taxon>
        <taxon>Rhabditida</taxon>
        <taxon>Rhabditina</taxon>
        <taxon>Rhabditomorpha</taxon>
        <taxon>Rhabditoidea</taxon>
        <taxon>Rhabditidae</taxon>
        <taxon>Mesorhabditinae</taxon>
        <taxon>Mesorhabditis</taxon>
    </lineage>
</organism>
<feature type="compositionally biased region" description="Polar residues" evidence="1">
    <location>
        <begin position="521"/>
        <end position="543"/>
    </location>
</feature>
<dbReference type="GO" id="GO:0017075">
    <property type="term" value="F:syntaxin-1 binding"/>
    <property type="evidence" value="ECO:0007669"/>
    <property type="project" value="TreeGrafter"/>
</dbReference>
<feature type="chain" id="PRO_5042105549" evidence="2">
    <location>
        <begin position="29"/>
        <end position="622"/>
    </location>
</feature>
<dbReference type="GO" id="GO:0043195">
    <property type="term" value="C:terminal bouton"/>
    <property type="evidence" value="ECO:0007669"/>
    <property type="project" value="TreeGrafter"/>
</dbReference>
<feature type="region of interest" description="Disordered" evidence="1">
    <location>
        <begin position="127"/>
        <end position="157"/>
    </location>
</feature>
<feature type="compositionally biased region" description="Basic and acidic residues" evidence="1">
    <location>
        <begin position="458"/>
        <end position="503"/>
    </location>
</feature>
<feature type="compositionally biased region" description="Polar residues" evidence="1">
    <location>
        <begin position="336"/>
        <end position="360"/>
    </location>
</feature>
<dbReference type="WBParaSite" id="MBELARI_LOCUS1708.1">
    <property type="protein sequence ID" value="MBELARI_LOCUS1708.1"/>
    <property type="gene ID" value="MBELARI_LOCUS1708"/>
</dbReference>
<dbReference type="InterPro" id="IPR035892">
    <property type="entry name" value="C2_domain_sf"/>
</dbReference>
<reference evidence="4" key="1">
    <citation type="submission" date="2024-02" db="UniProtKB">
        <authorList>
            <consortium name="WormBaseParasite"/>
        </authorList>
    </citation>
    <scope>IDENTIFICATION</scope>
</reference>
<dbReference type="GO" id="GO:0061789">
    <property type="term" value="P:dense core granule priming"/>
    <property type="evidence" value="ECO:0007669"/>
    <property type="project" value="TreeGrafter"/>
</dbReference>
<dbReference type="PANTHER" id="PTHR10480:SF12">
    <property type="entry name" value="UNC-13, ISOFORM E"/>
    <property type="match status" value="1"/>
</dbReference>
<feature type="compositionally biased region" description="Basic and acidic residues" evidence="1">
    <location>
        <begin position="255"/>
        <end position="286"/>
    </location>
</feature>
<keyword evidence="2" id="KW-0732">Signal</keyword>
<sequence>MSIELWSKGVLWDKLLGVALLPLHQVLFSAQPGAGRWLQIDAEVETRGGVAVGTRSPTGHSLLVDARFELPFDAAPGEAELLQSRLDQLNRLQLEVDASLPPRAPLNHSGYSEDSDYTSDVSFPIHPNSSHPNSSVHQWDSHLHPHRPHHRHNTGNHHDHITLQASYEGDEDAYNETRIDQDYDEAVTRHYDSNDYDYRAEDENQRVSRRDEEEDELYQRHRIDSTDIDPTHNYPSQGGGPSRGRQGRQAATRENNTHYHHDESRYDQYRSEDESTYKGESRAHGYVDHYDSASAYDQQQEDDYGDEYGVSEMEYDGYHPKNPREVLMDRRIDSPHTPQSDYSRSVSAAGRPSSQANHTYASYGHNGYGDEYGQNNGYREEDEDRYISDGGKGYTADYDTYGEGTSEPMREEDDGRRSSTWADTEPLSYNSRPPRSNSRRTYADRYEDDDYMNEEEEDRLRAEEEAEERWRLERESDERRERERLEQQRILDEQPTYTEDRDYSAQGTSFADSVPPIPNHAPSTSMDIHQQTSDSRRNSGSTGRDSRNEPYNWRNDDRRPSLENARAGSAMQREDRPMVTIVEESSLREKREKRDLHELWHWAYRQVCTNLGYKKNGNYCKQ</sequence>
<evidence type="ECO:0000256" key="2">
    <source>
        <dbReference type="SAM" id="SignalP"/>
    </source>
</evidence>